<evidence type="ECO:0000313" key="3">
    <source>
        <dbReference type="Proteomes" id="UP000195755"/>
    </source>
</evidence>
<organism evidence="2 3">
    <name type="scientific">Streptomyces albireticuli</name>
    <dbReference type="NCBI Taxonomy" id="1940"/>
    <lineage>
        <taxon>Bacteria</taxon>
        <taxon>Bacillati</taxon>
        <taxon>Actinomycetota</taxon>
        <taxon>Actinomycetes</taxon>
        <taxon>Kitasatosporales</taxon>
        <taxon>Streptomycetaceae</taxon>
        <taxon>Streptomyces</taxon>
    </lineage>
</organism>
<dbReference type="OrthoDB" id="3212826at2"/>
<dbReference type="Proteomes" id="UP000195755">
    <property type="component" value="Chromosome"/>
</dbReference>
<evidence type="ECO:0000259" key="1">
    <source>
        <dbReference type="Pfam" id="PF18029"/>
    </source>
</evidence>
<proteinExistence type="predicted"/>
<accession>A0A1Z2LDG9</accession>
<dbReference type="InterPro" id="IPR041581">
    <property type="entry name" value="Glyoxalase_6"/>
</dbReference>
<evidence type="ECO:0000313" key="2">
    <source>
        <dbReference type="EMBL" id="ARZ72278.1"/>
    </source>
</evidence>
<dbReference type="KEGG" id="salj:SMD11_6702"/>
<dbReference type="Gene3D" id="3.10.180.10">
    <property type="entry name" value="2,3-Dihydroxybiphenyl 1,2-Dioxygenase, domain 1"/>
    <property type="match status" value="1"/>
</dbReference>
<dbReference type="SUPFAM" id="SSF54593">
    <property type="entry name" value="Glyoxalase/Bleomycin resistance protein/Dihydroxybiphenyl dioxygenase"/>
    <property type="match status" value="1"/>
</dbReference>
<dbReference type="PANTHER" id="PTHR35908">
    <property type="entry name" value="HYPOTHETICAL FUSION PROTEIN"/>
    <property type="match status" value="1"/>
</dbReference>
<dbReference type="EMBL" id="CP021744">
    <property type="protein sequence ID" value="ARZ72278.1"/>
    <property type="molecule type" value="Genomic_DNA"/>
</dbReference>
<dbReference type="InterPro" id="IPR029068">
    <property type="entry name" value="Glyas_Bleomycin-R_OHBP_Dase"/>
</dbReference>
<protein>
    <recommendedName>
        <fullName evidence="1">Glyoxalase-like domain-containing protein</fullName>
    </recommendedName>
</protein>
<dbReference type="PANTHER" id="PTHR35908:SF1">
    <property type="entry name" value="CONSERVED PROTEIN"/>
    <property type="match status" value="1"/>
</dbReference>
<reference evidence="2 3" key="1">
    <citation type="submission" date="2017-06" db="EMBL/GenBank/DDBJ databases">
        <title>Streptomyces albireticuli Genome sequencing and assembly.</title>
        <authorList>
            <person name="Wang Y."/>
            <person name="Du B."/>
            <person name="Ding Y."/>
            <person name="Liu H."/>
            <person name="Hou Q."/>
            <person name="Liu K."/>
            <person name="Yao L."/>
            <person name="Wang C."/>
        </authorList>
    </citation>
    <scope>NUCLEOTIDE SEQUENCE [LARGE SCALE GENOMIC DNA]</scope>
    <source>
        <strain evidence="2 3">MDJK11</strain>
    </source>
</reference>
<dbReference type="CDD" id="cd06587">
    <property type="entry name" value="VOC"/>
    <property type="match status" value="1"/>
</dbReference>
<dbReference type="RefSeq" id="WP_087929921.1">
    <property type="nucleotide sequence ID" value="NZ_CP021744.1"/>
</dbReference>
<sequence>MGIQLQNVVIDAADAGKLAGFWAAATGWEAADWSSAEEAVVRNPDGGPHLYFMRVPEARAGKNRVHLDVGPAEGGSASREIERLTGLGARVLSEHESHTVLADPEGNEFCVTGERD</sequence>
<dbReference type="AlphaFoldDB" id="A0A1Z2LDG9"/>
<dbReference type="Pfam" id="PF18029">
    <property type="entry name" value="Glyoxalase_6"/>
    <property type="match status" value="1"/>
</dbReference>
<gene>
    <name evidence="2" type="ORF">SMD11_6702</name>
</gene>
<feature type="domain" description="Glyoxalase-like" evidence="1">
    <location>
        <begin position="8"/>
        <end position="112"/>
    </location>
</feature>
<name>A0A1Z2LDG9_9ACTN</name>